<dbReference type="PANTHER" id="PTHR43877">
    <property type="entry name" value="AMINOALKYLPHOSPHONATE N-ACETYLTRANSFERASE-RELATED-RELATED"/>
    <property type="match status" value="1"/>
</dbReference>
<dbReference type="PANTHER" id="PTHR43877:SF1">
    <property type="entry name" value="ACETYLTRANSFERASE"/>
    <property type="match status" value="1"/>
</dbReference>
<keyword evidence="1" id="KW-0808">Transferase</keyword>
<protein>
    <recommendedName>
        <fullName evidence="3">N-acetyltransferase domain-containing protein</fullName>
    </recommendedName>
</protein>
<dbReference type="InterPro" id="IPR050832">
    <property type="entry name" value="Bact_Acetyltransf"/>
</dbReference>
<keyword evidence="2" id="KW-0012">Acyltransferase</keyword>
<dbReference type="SUPFAM" id="SSF55729">
    <property type="entry name" value="Acyl-CoA N-acyltransferases (Nat)"/>
    <property type="match status" value="1"/>
</dbReference>
<comment type="caution">
    <text evidence="4">The sequence shown here is derived from an EMBL/GenBank/DDBJ whole genome shotgun (WGS) entry which is preliminary data.</text>
</comment>
<dbReference type="Gene3D" id="3.40.630.30">
    <property type="match status" value="1"/>
</dbReference>
<dbReference type="Proteomes" id="UP000031327">
    <property type="component" value="Unassembled WGS sequence"/>
</dbReference>
<accession>A0A0C1MKD1</accession>
<gene>
    <name evidence="4" type="ORF">JF50_09930</name>
</gene>
<proteinExistence type="predicted"/>
<sequence length="152" mass="16703">MTIIRVATQADLSGIMQLYKALRPNDPDVSDDALTSGWQAIDNDTKNHLIVAELEGQIASTCQLSIVPTLTNDIRPYAVIEHVITGTQFRRRGLSKQVMQAAIELAWEHGCYKVMLLSGEARAAAHKVYESVGFISGTERGFVIKNPHLVKG</sequence>
<dbReference type="AlphaFoldDB" id="A0A0C1MKD1"/>
<feature type="domain" description="N-acetyltransferase" evidence="3">
    <location>
        <begin position="2"/>
        <end position="152"/>
    </location>
</feature>
<evidence type="ECO:0000256" key="1">
    <source>
        <dbReference type="ARBA" id="ARBA00022679"/>
    </source>
</evidence>
<dbReference type="PROSITE" id="PS51186">
    <property type="entry name" value="GNAT"/>
    <property type="match status" value="1"/>
</dbReference>
<dbReference type="InterPro" id="IPR000182">
    <property type="entry name" value="GNAT_dom"/>
</dbReference>
<evidence type="ECO:0000313" key="5">
    <source>
        <dbReference type="Proteomes" id="UP000031327"/>
    </source>
</evidence>
<evidence type="ECO:0000256" key="2">
    <source>
        <dbReference type="ARBA" id="ARBA00023315"/>
    </source>
</evidence>
<dbReference type="CDD" id="cd04301">
    <property type="entry name" value="NAT_SF"/>
    <property type="match status" value="1"/>
</dbReference>
<organism evidence="4 5">
    <name type="scientific">Pseudoalteromonas luteoviolacea</name>
    <dbReference type="NCBI Taxonomy" id="43657"/>
    <lineage>
        <taxon>Bacteria</taxon>
        <taxon>Pseudomonadati</taxon>
        <taxon>Pseudomonadota</taxon>
        <taxon>Gammaproteobacteria</taxon>
        <taxon>Alteromonadales</taxon>
        <taxon>Pseudoalteromonadaceae</taxon>
        <taxon>Pseudoalteromonas</taxon>
    </lineage>
</organism>
<dbReference type="GO" id="GO:0016747">
    <property type="term" value="F:acyltransferase activity, transferring groups other than amino-acyl groups"/>
    <property type="evidence" value="ECO:0007669"/>
    <property type="project" value="InterPro"/>
</dbReference>
<dbReference type="OrthoDB" id="7595389at2"/>
<evidence type="ECO:0000259" key="3">
    <source>
        <dbReference type="PROSITE" id="PS51186"/>
    </source>
</evidence>
<reference evidence="4 5" key="1">
    <citation type="submission" date="2014-12" db="EMBL/GenBank/DDBJ databases">
        <title>Draft Genome Sequence of Pseudoalteromonas luteoviolacea HI1.</title>
        <authorList>
            <person name="Asahina A.Y."/>
            <person name="Hadfield M.G."/>
        </authorList>
    </citation>
    <scope>NUCLEOTIDE SEQUENCE [LARGE SCALE GENOMIC DNA]</scope>
    <source>
        <strain evidence="4 5">HI1</strain>
    </source>
</reference>
<dbReference type="Pfam" id="PF00583">
    <property type="entry name" value="Acetyltransf_1"/>
    <property type="match status" value="1"/>
</dbReference>
<evidence type="ECO:0000313" key="4">
    <source>
        <dbReference type="EMBL" id="KID57504.1"/>
    </source>
</evidence>
<dbReference type="EMBL" id="JWIC01000005">
    <property type="protein sequence ID" value="KID57504.1"/>
    <property type="molecule type" value="Genomic_DNA"/>
</dbReference>
<dbReference type="InterPro" id="IPR016181">
    <property type="entry name" value="Acyl_CoA_acyltransferase"/>
</dbReference>
<name>A0A0C1MKD1_9GAMM</name>
<dbReference type="RefSeq" id="WP_039609275.1">
    <property type="nucleotide sequence ID" value="NZ_JWIC01000005.1"/>
</dbReference>